<comment type="similarity">
    <text evidence="2">Belongs to the hcp beta-lactamase family.</text>
</comment>
<dbReference type="SUPFAM" id="SSF81901">
    <property type="entry name" value="HCP-like"/>
    <property type="match status" value="3"/>
</dbReference>
<name>A0A2P8R3L4_9BACT</name>
<keyword evidence="6" id="KW-0802">TPR repeat</keyword>
<evidence type="ECO:0000256" key="4">
    <source>
        <dbReference type="ARBA" id="ARBA00022737"/>
    </source>
</evidence>
<evidence type="ECO:0000256" key="6">
    <source>
        <dbReference type="ARBA" id="ARBA00022803"/>
    </source>
</evidence>
<dbReference type="InterPro" id="IPR006597">
    <property type="entry name" value="Sel1-like"/>
</dbReference>
<dbReference type="EC" id="3.5.2.6" evidence="3"/>
<dbReference type="PROSITE" id="PS51257">
    <property type="entry name" value="PROKAR_LIPOPROTEIN"/>
    <property type="match status" value="1"/>
</dbReference>
<dbReference type="GO" id="GO:0046677">
    <property type="term" value="P:response to antibiotic"/>
    <property type="evidence" value="ECO:0007669"/>
    <property type="project" value="UniProtKB-KW"/>
</dbReference>
<dbReference type="PANTHER" id="PTHR13891:SF1">
    <property type="entry name" value="CYTOCHROME C OXIDASE ASSEMBLY FACTOR 7"/>
    <property type="match status" value="1"/>
</dbReference>
<evidence type="ECO:0000256" key="1">
    <source>
        <dbReference type="ARBA" id="ARBA00001526"/>
    </source>
</evidence>
<dbReference type="AlphaFoldDB" id="A0A2P8R3L4"/>
<keyword evidence="8" id="KW-0046">Antibiotic resistance</keyword>
<proteinExistence type="inferred from homology"/>
<evidence type="ECO:0000256" key="8">
    <source>
        <dbReference type="ARBA" id="ARBA00023251"/>
    </source>
</evidence>
<dbReference type="Gene3D" id="1.25.40.10">
    <property type="entry name" value="Tetratricopeptide repeat domain"/>
    <property type="match status" value="4"/>
</dbReference>
<organism evidence="10 11">
    <name type="scientific">Campylobacter blaseri</name>
    <dbReference type="NCBI Taxonomy" id="2042961"/>
    <lineage>
        <taxon>Bacteria</taxon>
        <taxon>Pseudomonadati</taxon>
        <taxon>Campylobacterota</taxon>
        <taxon>Epsilonproteobacteria</taxon>
        <taxon>Campylobacterales</taxon>
        <taxon>Campylobacteraceae</taxon>
        <taxon>Campylobacter</taxon>
    </lineage>
</organism>
<protein>
    <recommendedName>
        <fullName evidence="3">beta-lactamase</fullName>
        <ecNumber evidence="3">3.5.2.6</ecNumber>
    </recommendedName>
</protein>
<keyword evidence="7" id="KW-1015">Disulfide bond</keyword>
<dbReference type="Pfam" id="PF08238">
    <property type="entry name" value="Sel1"/>
    <property type="match status" value="5"/>
</dbReference>
<evidence type="ECO:0000256" key="2">
    <source>
        <dbReference type="ARBA" id="ARBA00008486"/>
    </source>
</evidence>
<dbReference type="OrthoDB" id="9772133at2"/>
<dbReference type="InterPro" id="IPR011990">
    <property type="entry name" value="TPR-like_helical_dom_sf"/>
</dbReference>
<keyword evidence="5" id="KW-0378">Hydrolase</keyword>
<dbReference type="PANTHER" id="PTHR13891">
    <property type="entry name" value="CYTOCHROME C OXIDASE ASSEMBLY FACTOR 7"/>
    <property type="match status" value="1"/>
</dbReference>
<evidence type="ECO:0000256" key="7">
    <source>
        <dbReference type="ARBA" id="ARBA00023157"/>
    </source>
</evidence>
<reference evidence="11" key="1">
    <citation type="submission" date="2017-10" db="EMBL/GenBank/DDBJ databases">
        <title>Campylobacter species from seals.</title>
        <authorList>
            <person name="Gilbert M.J."/>
            <person name="Zomer A.L."/>
            <person name="Timmerman A.J."/>
            <person name="Duim B."/>
            <person name="Wagenaar J.A."/>
        </authorList>
    </citation>
    <scope>NUCLEOTIDE SEQUENCE [LARGE SCALE GENOMIC DNA]</scope>
    <source>
        <strain evidence="11">17S00004-5</strain>
    </source>
</reference>
<evidence type="ECO:0000313" key="10">
    <source>
        <dbReference type="EMBL" id="PSM53079.1"/>
    </source>
</evidence>
<keyword evidence="9" id="KW-0732">Signal</keyword>
<gene>
    <name evidence="10" type="ORF">CQ405_00565</name>
</gene>
<accession>A0A2P8R3L4</accession>
<keyword evidence="11" id="KW-1185">Reference proteome</keyword>
<comment type="catalytic activity">
    <reaction evidence="1">
        <text>a beta-lactam + H2O = a substituted beta-amino acid</text>
        <dbReference type="Rhea" id="RHEA:20401"/>
        <dbReference type="ChEBI" id="CHEBI:15377"/>
        <dbReference type="ChEBI" id="CHEBI:35627"/>
        <dbReference type="ChEBI" id="CHEBI:140347"/>
        <dbReference type="EC" id="3.5.2.6"/>
    </reaction>
</comment>
<sequence>MKKFILIGLFILTSCFGNTADELKARCEIADGNSCHTLGLWHNYGSKEDVEYNKTKSEFFIKKACNLGLGKACYDLIVVLGGNGRTEEEKMDIYKKGCDLDDEFSCEILGDLHYPYNNSKQDFNKSKYYYEKACKINPVNSSCEKMAFYSIQNPEFSKLNLNKALSILKENCNFYKKRGNCSYFNYACNLQSLRDKLQEECNLNKGYACGNLGLIYYMEEKENKDYKAILNLYQKGCDLKDGDSCSYLADYYFNNKQSDKATKILQNSCERGDLKQCGFLGNIYFIGKLTQTDYIKAEKYYIKNCELKTKNYCKTLISLYEESEKDPNNIKELFEQKCSLGNGNFCGLLGEMYETGYFLDENFSKALEFYNKANSLGHTEYYFNLDWLQTINKNINFEKILNICDKKLCYEFAKEYESSYNIGDEKALENMKQLYEKGCDLGDGNSCVELGYINYNDITKVKELYKKSCDLNNSKGCFILGYLYENGAGITKDMNIAKKMYEKACNLGNKISCAKIDKLK</sequence>
<dbReference type="Proteomes" id="UP000240535">
    <property type="component" value="Unassembled WGS sequence"/>
</dbReference>
<dbReference type="RefSeq" id="WP_106869505.1">
    <property type="nucleotide sequence ID" value="NZ_CP053841.1"/>
</dbReference>
<feature type="chain" id="PRO_5039947418" description="beta-lactamase" evidence="9">
    <location>
        <begin position="21"/>
        <end position="520"/>
    </location>
</feature>
<feature type="signal peptide" evidence="9">
    <location>
        <begin position="1"/>
        <end position="20"/>
    </location>
</feature>
<dbReference type="SMART" id="SM00671">
    <property type="entry name" value="SEL1"/>
    <property type="match status" value="8"/>
</dbReference>
<keyword evidence="4" id="KW-0677">Repeat</keyword>
<evidence type="ECO:0000313" key="11">
    <source>
        <dbReference type="Proteomes" id="UP000240535"/>
    </source>
</evidence>
<evidence type="ECO:0000256" key="9">
    <source>
        <dbReference type="SAM" id="SignalP"/>
    </source>
</evidence>
<dbReference type="InterPro" id="IPR040239">
    <property type="entry name" value="HcpB-like"/>
</dbReference>
<evidence type="ECO:0000256" key="5">
    <source>
        <dbReference type="ARBA" id="ARBA00022801"/>
    </source>
</evidence>
<comment type="caution">
    <text evidence="10">The sequence shown here is derived from an EMBL/GenBank/DDBJ whole genome shotgun (WGS) entry which is preliminary data.</text>
</comment>
<dbReference type="EMBL" id="PDHH01000001">
    <property type="protein sequence ID" value="PSM53079.1"/>
    <property type="molecule type" value="Genomic_DNA"/>
</dbReference>
<dbReference type="GO" id="GO:0008800">
    <property type="term" value="F:beta-lactamase activity"/>
    <property type="evidence" value="ECO:0007669"/>
    <property type="project" value="UniProtKB-EC"/>
</dbReference>
<evidence type="ECO:0000256" key="3">
    <source>
        <dbReference type="ARBA" id="ARBA00012865"/>
    </source>
</evidence>